<dbReference type="GO" id="GO:0003677">
    <property type="term" value="F:DNA binding"/>
    <property type="evidence" value="ECO:0007669"/>
    <property type="project" value="InterPro"/>
</dbReference>
<sequence length="128" mass="15119">MKTKAGTNRTVPIHPRIRPLVIKWYNKAQELNSEYLFNCTDTNTAKSNLMLTYDKYRRRIEALVDALELNPDHRPHDGRNTFITMCKNAGVDEYAIKKMVGHEIYDITEKVYTKRDPQWLHNEILKIQ</sequence>
<dbReference type="SUPFAM" id="SSF56349">
    <property type="entry name" value="DNA breaking-rejoining enzymes"/>
    <property type="match status" value="1"/>
</dbReference>
<evidence type="ECO:0000313" key="4">
    <source>
        <dbReference type="Proteomes" id="UP000095727"/>
    </source>
</evidence>
<dbReference type="EMBL" id="CYXR01000002">
    <property type="protein sequence ID" value="CUM72968.1"/>
    <property type="molecule type" value="Genomic_DNA"/>
</dbReference>
<dbReference type="InterPro" id="IPR002104">
    <property type="entry name" value="Integrase_catalytic"/>
</dbReference>
<dbReference type="CDD" id="cd00397">
    <property type="entry name" value="DNA_BRE_C"/>
    <property type="match status" value="1"/>
</dbReference>
<gene>
    <name evidence="3" type="ORF">ERS852574_00309</name>
</gene>
<evidence type="ECO:0000313" key="3">
    <source>
        <dbReference type="EMBL" id="CUM72968.1"/>
    </source>
</evidence>
<keyword evidence="1" id="KW-0233">DNA recombination</keyword>
<dbReference type="GO" id="GO:0006310">
    <property type="term" value="P:DNA recombination"/>
    <property type="evidence" value="ECO:0007669"/>
    <property type="project" value="UniProtKB-KW"/>
</dbReference>
<dbReference type="Gene3D" id="1.10.443.10">
    <property type="entry name" value="Intergrase catalytic core"/>
    <property type="match status" value="1"/>
</dbReference>
<dbReference type="Proteomes" id="UP000095727">
    <property type="component" value="Unassembled WGS sequence"/>
</dbReference>
<dbReference type="GO" id="GO:0015074">
    <property type="term" value="P:DNA integration"/>
    <property type="evidence" value="ECO:0007669"/>
    <property type="project" value="InterPro"/>
</dbReference>
<reference evidence="3 4" key="1">
    <citation type="submission" date="2015-09" db="EMBL/GenBank/DDBJ databases">
        <authorList>
            <consortium name="Pathogen Informatics"/>
        </authorList>
    </citation>
    <scope>NUCLEOTIDE SEQUENCE [LARGE SCALE GENOMIC DNA]</scope>
    <source>
        <strain evidence="3 4">2789STDY5834962</strain>
    </source>
</reference>
<feature type="domain" description="Tyr recombinase" evidence="2">
    <location>
        <begin position="1"/>
        <end position="125"/>
    </location>
</feature>
<dbReference type="InterPro" id="IPR013762">
    <property type="entry name" value="Integrase-like_cat_sf"/>
</dbReference>
<dbReference type="Pfam" id="PF00589">
    <property type="entry name" value="Phage_integrase"/>
    <property type="match status" value="1"/>
</dbReference>
<evidence type="ECO:0000259" key="2">
    <source>
        <dbReference type="PROSITE" id="PS51898"/>
    </source>
</evidence>
<organism evidence="3 4">
    <name type="scientific">Coprococcus comes</name>
    <dbReference type="NCBI Taxonomy" id="410072"/>
    <lineage>
        <taxon>Bacteria</taxon>
        <taxon>Bacillati</taxon>
        <taxon>Bacillota</taxon>
        <taxon>Clostridia</taxon>
        <taxon>Lachnospirales</taxon>
        <taxon>Lachnospiraceae</taxon>
        <taxon>Coprococcus</taxon>
    </lineage>
</organism>
<protein>
    <submittedName>
        <fullName evidence="3">Site-specific tyrosine recombinase XerC</fullName>
    </submittedName>
</protein>
<dbReference type="PROSITE" id="PS51898">
    <property type="entry name" value="TYR_RECOMBINASE"/>
    <property type="match status" value="1"/>
</dbReference>
<proteinExistence type="predicted"/>
<accession>A0A173R6B4</accession>
<name>A0A173R6B4_9FIRM</name>
<dbReference type="InterPro" id="IPR011010">
    <property type="entry name" value="DNA_brk_join_enz"/>
</dbReference>
<dbReference type="AlphaFoldDB" id="A0A173R6B4"/>
<evidence type="ECO:0000256" key="1">
    <source>
        <dbReference type="ARBA" id="ARBA00023172"/>
    </source>
</evidence>